<proteinExistence type="predicted"/>
<evidence type="ECO:0000313" key="2">
    <source>
        <dbReference type="EMBL" id="MBB3733763.1"/>
    </source>
</evidence>
<comment type="caution">
    <text evidence="2">The sequence shown here is derived from an EMBL/GenBank/DDBJ whole genome shotgun (WGS) entry which is preliminary data.</text>
</comment>
<feature type="region of interest" description="Disordered" evidence="1">
    <location>
        <begin position="1"/>
        <end position="32"/>
    </location>
</feature>
<reference evidence="2 3" key="1">
    <citation type="submission" date="2020-08" db="EMBL/GenBank/DDBJ databases">
        <title>Sequencing the genomes of 1000 actinobacteria strains.</title>
        <authorList>
            <person name="Klenk H.-P."/>
        </authorList>
    </citation>
    <scope>NUCLEOTIDE SEQUENCE [LARGE SCALE GENOMIC DNA]</scope>
    <source>
        <strain evidence="2 3">DSM 44320</strain>
    </source>
</reference>
<organism evidence="2 3">
    <name type="scientific">Nonomuraea dietziae</name>
    <dbReference type="NCBI Taxonomy" id="65515"/>
    <lineage>
        <taxon>Bacteria</taxon>
        <taxon>Bacillati</taxon>
        <taxon>Actinomycetota</taxon>
        <taxon>Actinomycetes</taxon>
        <taxon>Streptosporangiales</taxon>
        <taxon>Streptosporangiaceae</taxon>
        <taxon>Nonomuraea</taxon>
    </lineage>
</organism>
<dbReference type="GeneID" id="95395695"/>
<protein>
    <recommendedName>
        <fullName evidence="4">ATP-binding protein</fullName>
    </recommendedName>
</protein>
<dbReference type="InterPro" id="IPR027417">
    <property type="entry name" value="P-loop_NTPase"/>
</dbReference>
<gene>
    <name evidence="2" type="ORF">FHR33_009716</name>
</gene>
<accession>A0A7W5YG55</accession>
<dbReference type="EMBL" id="JACIBV010000003">
    <property type="protein sequence ID" value="MBB3733763.1"/>
    <property type="molecule type" value="Genomic_DNA"/>
</dbReference>
<keyword evidence="3" id="KW-1185">Reference proteome</keyword>
<dbReference type="Gene3D" id="3.40.50.300">
    <property type="entry name" value="P-loop containing nucleotide triphosphate hydrolases"/>
    <property type="match status" value="2"/>
</dbReference>
<dbReference type="SUPFAM" id="SSF52540">
    <property type="entry name" value="P-loop containing nucleoside triphosphate hydrolases"/>
    <property type="match status" value="1"/>
</dbReference>
<evidence type="ECO:0000256" key="1">
    <source>
        <dbReference type="SAM" id="MobiDB-lite"/>
    </source>
</evidence>
<evidence type="ECO:0008006" key="4">
    <source>
        <dbReference type="Google" id="ProtNLM"/>
    </source>
</evidence>
<evidence type="ECO:0000313" key="3">
    <source>
        <dbReference type="Proteomes" id="UP000579945"/>
    </source>
</evidence>
<dbReference type="RefSeq" id="WP_312896109.1">
    <property type="nucleotide sequence ID" value="NZ_BAAAXX010000176.1"/>
</dbReference>
<sequence length="491" mass="52170">MTSDRRRAGRPRPPAGPELTPERVAPRRGWKRGRAAHVEPGSIYLGTTVQVAGLFPFVQAGSLPAEGVPIGPDLLANELVCVDPPGWVGRLTTNPSVWIQGQPGAGKSAVAKRLCLGLVAYGCKLLVPGDVKGEYTSLVRALGGQVIRIGRGLDAINPLDSGPLGRHVYGLPAEQRDRMLAEINGRRGELLHALLATPYGLTRRPGAEESTAINTAIRLAAETQPAGVDPTIPDVIRVLRESPQSLRDRLITRDEASYLAAVRPVIAALENLCDGPLAGLFDRQTTTPVDLSQPALAIDLSPILTAGDHIVAAGLLATWAYSYAAIDTARAFGLLPGQVVLPLDELWRALRAGPGMVAAIDAIIRLNRAKGEIVIMATHGLADLEALPTEEDRAKARGLMERCDIAILLAMPVSELERVSAQRPLTASEIAIVASWASPTASGLDVATMHPGRGKALIKIGQRVGIPARLQLTAAEHRLYDTDAAMRRGRS</sequence>
<dbReference type="Proteomes" id="UP000579945">
    <property type="component" value="Unassembled WGS sequence"/>
</dbReference>
<name>A0A7W5YG55_9ACTN</name>
<dbReference type="AlphaFoldDB" id="A0A7W5YG55"/>